<dbReference type="EMBL" id="CABHNI010000030">
    <property type="protein sequence ID" value="VUX09221.1"/>
    <property type="molecule type" value="Genomic_DNA"/>
</dbReference>
<gene>
    <name evidence="3" type="primary">xerC_3</name>
    <name evidence="3" type="ORF">DFSSTS7063_01687</name>
</gene>
<evidence type="ECO:0000256" key="1">
    <source>
        <dbReference type="ARBA" id="ARBA00023172"/>
    </source>
</evidence>
<sequence length="144" mass="16613">MHLEEQYFDVIDSKTENGIQKVPIADKLLPYYKNWYNSCPDCEYLLHTEDGKRFLYRNYYDSYWTPLVEQIGIDRTPHCTRHTCTSMLSEAGVQDTTIKKIVGHSGAMTLTEKVYTHLDMQVLVDAINKTLENEDIVIADAESA</sequence>
<dbReference type="Gene3D" id="1.10.443.10">
    <property type="entry name" value="Intergrase catalytic core"/>
    <property type="match status" value="1"/>
</dbReference>
<dbReference type="GO" id="GO:0015074">
    <property type="term" value="P:DNA integration"/>
    <property type="evidence" value="ECO:0007669"/>
    <property type="project" value="InterPro"/>
</dbReference>
<keyword evidence="1" id="KW-0233">DNA recombination</keyword>
<dbReference type="SUPFAM" id="SSF56349">
    <property type="entry name" value="DNA breaking-rejoining enzymes"/>
    <property type="match status" value="1"/>
</dbReference>
<accession>A0A564TPS6</accession>
<dbReference type="PROSITE" id="PS51898">
    <property type="entry name" value="TYR_RECOMBINASE"/>
    <property type="match status" value="1"/>
</dbReference>
<dbReference type="AlphaFoldDB" id="A0A564TPS6"/>
<evidence type="ECO:0000313" key="4">
    <source>
        <dbReference type="Proteomes" id="UP000358366"/>
    </source>
</evidence>
<dbReference type="Proteomes" id="UP000358366">
    <property type="component" value="Unassembled WGS sequence"/>
</dbReference>
<dbReference type="InterPro" id="IPR002104">
    <property type="entry name" value="Integrase_catalytic"/>
</dbReference>
<dbReference type="InterPro" id="IPR011010">
    <property type="entry name" value="DNA_brk_join_enz"/>
</dbReference>
<evidence type="ECO:0000259" key="2">
    <source>
        <dbReference type="PROSITE" id="PS51898"/>
    </source>
</evidence>
<dbReference type="GO" id="GO:0003677">
    <property type="term" value="F:DNA binding"/>
    <property type="evidence" value="ECO:0007669"/>
    <property type="project" value="InterPro"/>
</dbReference>
<organism evidence="3 4">
    <name type="scientific">Dorea formicigenerans</name>
    <dbReference type="NCBI Taxonomy" id="39486"/>
    <lineage>
        <taxon>Bacteria</taxon>
        <taxon>Bacillati</taxon>
        <taxon>Bacillota</taxon>
        <taxon>Clostridia</taxon>
        <taxon>Lachnospirales</taxon>
        <taxon>Lachnospiraceae</taxon>
        <taxon>Dorea</taxon>
    </lineage>
</organism>
<proteinExistence type="predicted"/>
<dbReference type="GO" id="GO:0006310">
    <property type="term" value="P:DNA recombination"/>
    <property type="evidence" value="ECO:0007669"/>
    <property type="project" value="UniProtKB-KW"/>
</dbReference>
<name>A0A564TPS6_9FIRM</name>
<evidence type="ECO:0000313" key="3">
    <source>
        <dbReference type="EMBL" id="VUX09221.1"/>
    </source>
</evidence>
<reference evidence="3 4" key="1">
    <citation type="submission" date="2019-07" db="EMBL/GenBank/DDBJ databases">
        <authorList>
            <person name="Hibberd C M."/>
            <person name="Gehrig L. J."/>
            <person name="Chang H.-W."/>
            <person name="Venkatesh S."/>
        </authorList>
    </citation>
    <scope>NUCLEOTIDE SEQUENCE [LARGE SCALE GENOMIC DNA]</scope>
    <source>
        <strain evidence="3">Dorea_formicigenerans_SSTS_Bg7063</strain>
    </source>
</reference>
<dbReference type="RefSeq" id="WP_242978804.1">
    <property type="nucleotide sequence ID" value="NZ_CABHNI010000030.1"/>
</dbReference>
<dbReference type="Pfam" id="PF00589">
    <property type="entry name" value="Phage_integrase"/>
    <property type="match status" value="1"/>
</dbReference>
<feature type="domain" description="Tyr recombinase" evidence="2">
    <location>
        <begin position="1"/>
        <end position="128"/>
    </location>
</feature>
<dbReference type="InterPro" id="IPR013762">
    <property type="entry name" value="Integrase-like_cat_sf"/>
</dbReference>
<protein>
    <submittedName>
        <fullName evidence="3">Tyrosine recombinase XerC</fullName>
    </submittedName>
</protein>